<evidence type="ECO:0000313" key="3">
    <source>
        <dbReference type="Proteomes" id="UP001215503"/>
    </source>
</evidence>
<evidence type="ECO:0000256" key="1">
    <source>
        <dbReference type="ARBA" id="ARBA00010169"/>
    </source>
</evidence>
<protein>
    <submittedName>
        <fullName evidence="2">Divalent-cation tolerance protein CutA</fullName>
    </submittedName>
</protein>
<dbReference type="SUPFAM" id="SSF54913">
    <property type="entry name" value="GlnB-like"/>
    <property type="match status" value="1"/>
</dbReference>
<proteinExistence type="inferred from homology"/>
<comment type="similarity">
    <text evidence="1">Belongs to the CutA family.</text>
</comment>
<accession>A0ABT5YMY9</accession>
<dbReference type="InterPro" id="IPR015867">
    <property type="entry name" value="N-reg_PII/ATP_PRibTrfase_C"/>
</dbReference>
<dbReference type="EMBL" id="JARHUD010000005">
    <property type="protein sequence ID" value="MDF2096224.1"/>
    <property type="molecule type" value="Genomic_DNA"/>
</dbReference>
<comment type="caution">
    <text evidence="2">The sequence shown here is derived from an EMBL/GenBank/DDBJ whole genome shotgun (WGS) entry which is preliminary data.</text>
</comment>
<sequence length="108" mass="11982">MADAALIYITHEDEEKARALGRALVEARLAACANVLGPMTPIYRWQGAIEEGREVVLLAKTRADLVSKVTDFVRDWHDYDCPCVLALPVIGGNQEFLDWIKAETIAPD</sequence>
<dbReference type="Pfam" id="PF03091">
    <property type="entry name" value="CutA1"/>
    <property type="match status" value="1"/>
</dbReference>
<dbReference type="InterPro" id="IPR004323">
    <property type="entry name" value="Ion_tolerance_CutA"/>
</dbReference>
<dbReference type="PANTHER" id="PTHR23419:SF8">
    <property type="entry name" value="FI09726P"/>
    <property type="match status" value="1"/>
</dbReference>
<dbReference type="Proteomes" id="UP001215503">
    <property type="component" value="Unassembled WGS sequence"/>
</dbReference>
<evidence type="ECO:0000313" key="2">
    <source>
        <dbReference type="EMBL" id="MDF2096224.1"/>
    </source>
</evidence>
<dbReference type="PANTHER" id="PTHR23419">
    <property type="entry name" value="DIVALENT CATION TOLERANCE CUTA-RELATED"/>
    <property type="match status" value="1"/>
</dbReference>
<dbReference type="RefSeq" id="WP_275822428.1">
    <property type="nucleotide sequence ID" value="NZ_JARHUD010000005.1"/>
</dbReference>
<organism evidence="2 3">
    <name type="scientific">Aquibaculum arenosum</name>
    <dbReference type="NCBI Taxonomy" id="3032591"/>
    <lineage>
        <taxon>Bacteria</taxon>
        <taxon>Pseudomonadati</taxon>
        <taxon>Pseudomonadota</taxon>
        <taxon>Alphaproteobacteria</taxon>
        <taxon>Rhodospirillales</taxon>
        <taxon>Rhodovibrionaceae</taxon>
        <taxon>Aquibaculum</taxon>
    </lineage>
</organism>
<dbReference type="InterPro" id="IPR011322">
    <property type="entry name" value="N-reg_PII-like_a/b"/>
</dbReference>
<name>A0ABT5YMY9_9PROT</name>
<dbReference type="Gene3D" id="3.30.70.120">
    <property type="match status" value="1"/>
</dbReference>
<gene>
    <name evidence="2" type="ORF">P2G67_09575</name>
</gene>
<keyword evidence="3" id="KW-1185">Reference proteome</keyword>
<reference evidence="2 3" key="1">
    <citation type="submission" date="2023-03" db="EMBL/GenBank/DDBJ databases">
        <title>Fodinicurvata sp. CAU 1616 isolated from sea sendiment.</title>
        <authorList>
            <person name="Kim W."/>
        </authorList>
    </citation>
    <scope>NUCLEOTIDE SEQUENCE [LARGE SCALE GENOMIC DNA]</scope>
    <source>
        <strain evidence="2 3">CAU 1616</strain>
    </source>
</reference>